<name>A0A2B1K503_BACCE</name>
<feature type="transmembrane region" description="Helical" evidence="1">
    <location>
        <begin position="21"/>
        <end position="44"/>
    </location>
</feature>
<keyword evidence="1" id="KW-0472">Membrane</keyword>
<sequence length="63" mass="7611">MIASQTQEQTESVFENYERDLYELLICILQYTLNINVCEVYYVYFKMKLNNKKSSFFKTSTVF</sequence>
<keyword evidence="1" id="KW-1133">Transmembrane helix</keyword>
<proteinExistence type="predicted"/>
<keyword evidence="1" id="KW-0812">Transmembrane</keyword>
<evidence type="ECO:0000313" key="3">
    <source>
        <dbReference type="Proteomes" id="UP000225182"/>
    </source>
</evidence>
<reference evidence="2 3" key="1">
    <citation type="submission" date="2017-09" db="EMBL/GenBank/DDBJ databases">
        <title>Large-scale bioinformatics analysis of Bacillus genomes uncovers conserved roles of natural products in bacterial physiology.</title>
        <authorList>
            <consortium name="Agbiome Team Llc"/>
            <person name="Bleich R.M."/>
            <person name="Grubbs K.J."/>
            <person name="Santa Maria K.C."/>
            <person name="Allen S.E."/>
            <person name="Farag S."/>
            <person name="Shank E.A."/>
            <person name="Bowers A."/>
        </authorList>
    </citation>
    <scope>NUCLEOTIDE SEQUENCE [LARGE SCALE GENOMIC DNA]</scope>
    <source>
        <strain evidence="2 3">AFS076905</strain>
    </source>
</reference>
<dbReference type="Proteomes" id="UP000225182">
    <property type="component" value="Unassembled WGS sequence"/>
</dbReference>
<dbReference type="AlphaFoldDB" id="A0A2B1K503"/>
<dbReference type="EMBL" id="NUYN01000044">
    <property type="protein sequence ID" value="PFN19166.1"/>
    <property type="molecule type" value="Genomic_DNA"/>
</dbReference>
<evidence type="ECO:0000313" key="2">
    <source>
        <dbReference type="EMBL" id="PFN19166.1"/>
    </source>
</evidence>
<protein>
    <submittedName>
        <fullName evidence="2">Uncharacterized protein</fullName>
    </submittedName>
</protein>
<gene>
    <name evidence="2" type="ORF">COJ50_24705</name>
</gene>
<evidence type="ECO:0000256" key="1">
    <source>
        <dbReference type="SAM" id="Phobius"/>
    </source>
</evidence>
<organism evidence="2 3">
    <name type="scientific">Bacillus cereus</name>
    <dbReference type="NCBI Taxonomy" id="1396"/>
    <lineage>
        <taxon>Bacteria</taxon>
        <taxon>Bacillati</taxon>
        <taxon>Bacillota</taxon>
        <taxon>Bacilli</taxon>
        <taxon>Bacillales</taxon>
        <taxon>Bacillaceae</taxon>
        <taxon>Bacillus</taxon>
        <taxon>Bacillus cereus group</taxon>
    </lineage>
</organism>
<comment type="caution">
    <text evidence="2">The sequence shown here is derived from an EMBL/GenBank/DDBJ whole genome shotgun (WGS) entry which is preliminary data.</text>
</comment>
<accession>A0A2B1K503</accession>